<dbReference type="FunFam" id="3.40.50.300:FF:000900">
    <property type="entry name" value="Eukaryotic elongation factor, selenocysteine-tRNA-specific"/>
    <property type="match status" value="1"/>
</dbReference>
<dbReference type="CDD" id="cd01889">
    <property type="entry name" value="SelB_euk"/>
    <property type="match status" value="1"/>
</dbReference>
<dbReference type="PROSITE" id="PS51722">
    <property type="entry name" value="G_TR_2"/>
    <property type="match status" value="1"/>
</dbReference>
<feature type="region of interest" description="Disordered" evidence="1">
    <location>
        <begin position="323"/>
        <end position="348"/>
    </location>
</feature>
<reference evidence="3" key="2">
    <citation type="submission" date="2025-08" db="UniProtKB">
        <authorList>
            <consortium name="Ensembl"/>
        </authorList>
    </citation>
    <scope>IDENTIFICATION</scope>
</reference>
<feature type="compositionally biased region" description="Basic and acidic residues" evidence="1">
    <location>
        <begin position="334"/>
        <end position="346"/>
    </location>
</feature>
<dbReference type="Gene3D" id="3.40.50.300">
    <property type="entry name" value="P-loop containing nucleotide triphosphate hydrolases"/>
    <property type="match status" value="1"/>
</dbReference>
<dbReference type="GO" id="GO:0003924">
    <property type="term" value="F:GTPase activity"/>
    <property type="evidence" value="ECO:0007669"/>
    <property type="project" value="InterPro"/>
</dbReference>
<gene>
    <name evidence="3" type="primary">EEFSEC</name>
</gene>
<dbReference type="PANTHER" id="PTHR43721">
    <property type="entry name" value="ELONGATION FACTOR TU-RELATED"/>
    <property type="match status" value="1"/>
</dbReference>
<dbReference type="Pfam" id="PF00009">
    <property type="entry name" value="GTP_EFTU"/>
    <property type="match status" value="1"/>
</dbReference>
<sequence length="373" mass="39675">MASAAATPPVPKPSTSHRLNINVGVLGHIDSGKTALARALSTVGSTAAFDRAPQSRARGITLDLGFSCLCTELPPHLGTEPGELQLTLVDCPGHASLIRTIIGGAQIIDLMMLVIDVTKGMQTQSAECLVIGQIACQKMIVVLNKIDLIPESKRQAAVEKMSKKMQKTLENTRFHGCPIVATAAKPGGPEAPETVTPIGVSELIEVLKSEAYLPTRDPSGSFLMAVDHCFSIKGQGTVMTGTILSGCVSNGDNVEIPALKLCDDYSVIGRSLFKKETNIQIFVGLKVKLSTGEEGLIEGGFGQSGKFKIRIPDGVRPETKALLTATSKKKPKAGKGDTGKEDESSKVDSVQPVHITLLFKRYVFDAQKKMIQS</sequence>
<feature type="domain" description="Tr-type G" evidence="2">
    <location>
        <begin position="18"/>
        <end position="215"/>
    </location>
</feature>
<proteinExistence type="predicted"/>
<evidence type="ECO:0000313" key="3">
    <source>
        <dbReference type="Ensembl" id="ENSPMRP00000016513.1"/>
    </source>
</evidence>
<keyword evidence="4" id="KW-1185">Reference proteome</keyword>
<dbReference type="AlphaFoldDB" id="A0A670IWF0"/>
<dbReference type="FunFam" id="2.40.30.10:FF:000177">
    <property type="entry name" value="Eukaryotic elongation factor, selenocysteine-tRNA-specific"/>
    <property type="match status" value="1"/>
</dbReference>
<dbReference type="InterPro" id="IPR050055">
    <property type="entry name" value="EF-Tu_GTPase"/>
</dbReference>
<dbReference type="SUPFAM" id="SSF52540">
    <property type="entry name" value="P-loop containing nucleoside triphosphate hydrolases"/>
    <property type="match status" value="1"/>
</dbReference>
<accession>A0A670IWF0</accession>
<dbReference type="GO" id="GO:0005525">
    <property type="term" value="F:GTP binding"/>
    <property type="evidence" value="ECO:0007669"/>
    <property type="project" value="InterPro"/>
</dbReference>
<dbReference type="Pfam" id="PF21131">
    <property type="entry name" value="eEFSec_4th"/>
    <property type="match status" value="1"/>
</dbReference>
<dbReference type="GeneTree" id="ENSGT00940000158170"/>
<dbReference type="InterPro" id="IPR000795">
    <property type="entry name" value="T_Tr_GTP-bd_dom"/>
</dbReference>
<evidence type="ECO:0000259" key="2">
    <source>
        <dbReference type="PROSITE" id="PS51722"/>
    </source>
</evidence>
<dbReference type="PANTHER" id="PTHR43721:SF11">
    <property type="entry name" value="SELENOCYSTEINE-SPECIFIC ELONGATION FACTOR"/>
    <property type="match status" value="1"/>
</dbReference>
<dbReference type="PRINTS" id="PR00315">
    <property type="entry name" value="ELONGATNFCT"/>
</dbReference>
<evidence type="ECO:0000313" key="4">
    <source>
        <dbReference type="Proteomes" id="UP000472272"/>
    </source>
</evidence>
<protein>
    <submittedName>
        <fullName evidence="3">Eukaryotic elongation factor, selenocysteine-tRNA specific</fullName>
    </submittedName>
</protein>
<organism evidence="3 4">
    <name type="scientific">Podarcis muralis</name>
    <name type="common">Wall lizard</name>
    <name type="synonym">Lacerta muralis</name>
    <dbReference type="NCBI Taxonomy" id="64176"/>
    <lineage>
        <taxon>Eukaryota</taxon>
        <taxon>Metazoa</taxon>
        <taxon>Chordata</taxon>
        <taxon>Craniata</taxon>
        <taxon>Vertebrata</taxon>
        <taxon>Euteleostomi</taxon>
        <taxon>Lepidosauria</taxon>
        <taxon>Squamata</taxon>
        <taxon>Bifurcata</taxon>
        <taxon>Unidentata</taxon>
        <taxon>Episquamata</taxon>
        <taxon>Laterata</taxon>
        <taxon>Lacertibaenia</taxon>
        <taxon>Lacertidae</taxon>
        <taxon>Podarcis</taxon>
    </lineage>
</organism>
<dbReference type="GO" id="GO:0003746">
    <property type="term" value="F:translation elongation factor activity"/>
    <property type="evidence" value="ECO:0007669"/>
    <property type="project" value="TreeGrafter"/>
</dbReference>
<dbReference type="InterPro" id="IPR049394">
    <property type="entry name" value="eEFSec_C"/>
</dbReference>
<reference evidence="3" key="3">
    <citation type="submission" date="2025-09" db="UniProtKB">
        <authorList>
            <consortium name="Ensembl"/>
        </authorList>
    </citation>
    <scope>IDENTIFICATION</scope>
</reference>
<dbReference type="Ensembl" id="ENSPMRT00000017612.1">
    <property type="protein sequence ID" value="ENSPMRP00000016513.1"/>
    <property type="gene ID" value="ENSPMRG00000011012.1"/>
</dbReference>
<evidence type="ECO:0000256" key="1">
    <source>
        <dbReference type="SAM" id="MobiDB-lite"/>
    </source>
</evidence>
<dbReference type="Proteomes" id="UP000472272">
    <property type="component" value="Chromosome 2"/>
</dbReference>
<name>A0A670IWF0_PODMU</name>
<dbReference type="GO" id="GO:0001514">
    <property type="term" value="P:selenocysteine incorporation"/>
    <property type="evidence" value="ECO:0007669"/>
    <property type="project" value="TreeGrafter"/>
</dbReference>
<dbReference type="InterPro" id="IPR027417">
    <property type="entry name" value="P-loop_NTPase"/>
</dbReference>
<dbReference type="NCBIfam" id="TIGR00231">
    <property type="entry name" value="small_GTP"/>
    <property type="match status" value="1"/>
</dbReference>
<dbReference type="InterPro" id="IPR005225">
    <property type="entry name" value="Small_GTP-bd"/>
</dbReference>
<reference evidence="3 4" key="1">
    <citation type="journal article" date="2019" name="Proc. Natl. Acad. Sci. U.S.A.">
        <title>Regulatory changes in pterin and carotenoid genes underlie balanced color polymorphisms in the wall lizard.</title>
        <authorList>
            <person name="Andrade P."/>
            <person name="Pinho C."/>
            <person name="Perez I de Lanuza G."/>
            <person name="Afonso S."/>
            <person name="Brejcha J."/>
            <person name="Rubin C.J."/>
            <person name="Wallerman O."/>
            <person name="Pereira P."/>
            <person name="Sabatino S.J."/>
            <person name="Bellati A."/>
            <person name="Pellitteri-Rosa D."/>
            <person name="Bosakova Z."/>
            <person name="Bunikis I."/>
            <person name="Carretero M.A."/>
            <person name="Feiner N."/>
            <person name="Marsik P."/>
            <person name="Pauperio F."/>
            <person name="Salvi D."/>
            <person name="Soler L."/>
            <person name="While G.M."/>
            <person name="Uller T."/>
            <person name="Font E."/>
            <person name="Andersson L."/>
            <person name="Carneiro M."/>
        </authorList>
    </citation>
    <scope>NUCLEOTIDE SEQUENCE</scope>
</reference>
<dbReference type="Gene3D" id="2.40.30.10">
    <property type="entry name" value="Translation factors"/>
    <property type="match status" value="1"/>
</dbReference>